<comment type="caution">
    <text evidence="8">The sequence shown here is derived from an EMBL/GenBank/DDBJ whole genome shotgun (WGS) entry which is preliminary data.</text>
</comment>
<keyword evidence="9" id="KW-1185">Reference proteome</keyword>
<dbReference type="Proteomes" id="UP001191019">
    <property type="component" value="Unassembled WGS sequence"/>
</dbReference>
<accession>A0ABY0FL40</accession>
<protein>
    <recommendedName>
        <fullName evidence="7">VWFA domain-containing protein</fullName>
    </recommendedName>
</protein>
<name>A0ABY0FL40_9BACT</name>
<dbReference type="InterPro" id="IPR002035">
    <property type="entry name" value="VWF_A"/>
</dbReference>
<keyword evidence="6" id="KW-1015">Disulfide bond</keyword>
<dbReference type="CDD" id="cd00198">
    <property type="entry name" value="vWFA"/>
    <property type="match status" value="1"/>
</dbReference>
<gene>
    <name evidence="8" type="ORF">G3RUM_00622</name>
</gene>
<dbReference type="PROSITE" id="PS50234">
    <property type="entry name" value="VWFA"/>
    <property type="match status" value="1"/>
</dbReference>
<dbReference type="RefSeq" id="WP_129735274.1">
    <property type="nucleotide sequence ID" value="NZ_PRLM01000006.1"/>
</dbReference>
<keyword evidence="4" id="KW-0732">Signal</keyword>
<keyword evidence="5" id="KW-0378">Hydrolase</keyword>
<reference evidence="8 9" key="1">
    <citation type="journal article" date="2018" name="bioRxiv">
        <title>Evidence of independent acquisition and adaption of ultra-small bacteria to human hosts across the highly diverse yet reduced genomes of the phylum Saccharibacteria.</title>
        <authorList>
            <person name="McLean J.S."/>
            <person name="Bor B."/>
            <person name="To T.T."/>
            <person name="Liu Q."/>
            <person name="Kearns K.A."/>
            <person name="Solden L.M."/>
            <person name="Wrighton K.C."/>
            <person name="He X."/>
            <person name="Shi W."/>
        </authorList>
    </citation>
    <scope>NUCLEOTIDE SEQUENCE [LARGE SCALE GENOMIC DNA]</scope>
    <source>
        <strain evidence="8 9">TM7_G3_2_Rum_HOT_351B</strain>
    </source>
</reference>
<dbReference type="InterPro" id="IPR029058">
    <property type="entry name" value="AB_hydrolase_fold"/>
</dbReference>
<evidence type="ECO:0000259" key="7">
    <source>
        <dbReference type="PROSITE" id="PS50234"/>
    </source>
</evidence>
<dbReference type="Gene3D" id="3.40.50.410">
    <property type="entry name" value="von Willebrand factor, type A domain"/>
    <property type="match status" value="1"/>
</dbReference>
<reference evidence="8 9" key="2">
    <citation type="journal article" date="2020" name="Cell Rep.">
        <title>Acquisition and Adaptation of Ultra-small Parasitic Reduced Genome Bacteria to Mammalian Hosts.</title>
        <authorList>
            <person name="McLean J.S."/>
            <person name="Bor B."/>
            <person name="Kerns K.A."/>
            <person name="Liu Q."/>
            <person name="To T.T."/>
            <person name="Solden L."/>
            <person name="Hendrickson E.L."/>
            <person name="Wrighton K."/>
            <person name="Shi W."/>
            <person name="He X."/>
        </authorList>
    </citation>
    <scope>NUCLEOTIDE SEQUENCE [LARGE SCALE GENOMIC DNA]</scope>
    <source>
        <strain evidence="8 9">TM7_G3_2_Rum_HOT_351B</strain>
    </source>
</reference>
<dbReference type="SMART" id="SM01110">
    <property type="entry name" value="Cutinase"/>
    <property type="match status" value="1"/>
</dbReference>
<sequence>MPKQLREKVNSARQNATKKIRLKHVGRRGKKIKIRYLVAAAALISISAPYRQANAESCPDVRIVFARGSGEERWKEQNYLEYKSTIENKLATTALNYEFIDLDYPAVGVGVENLDVTLGAFFGAGDTYEFGESINTGVQNLIKMVNGGACTNTKYVIGGYSQGAMVISKSLKSLNADRILYAATFGDPKIYLPEGEGLIPAACKGENLSDYRMYVPDCQAYKGLLGAYIPYEPETLVGKVGTWCNRRDIFCSSRLSISDHVGYISDALYEDASRVIFDKITKHFGIENHVSSPHDTAFLIDSTGSMSGMIESYKSEALRLAKETLDSGGRVALYDYRDLADPYTPVEHCNFETCTLETFQNELATIQATGGGDIPESLLSASFHTMQNLEWQHGATKSLVVLTDANFLSPDRDGMTLDEVVKLSKTIDPVNFYVITNSEYGDYYNDLTNRTGGKVVTNLEELSLLTDYIIERYDSLSRVEESNRPLERPTLEIKETKQIDNGVKIKIETDGVRTLVILNDMVLGVTEDTELIISGLDETKENILSLVPLGEDIRGEGIEVNLSGYGFGGSSANSSANDTAAIVGTADFILPKTPNTGKR</sequence>
<organism evidence="8 9">
    <name type="scientific">Candidatus Nanosyncoccus alces</name>
    <dbReference type="NCBI Taxonomy" id="2171997"/>
    <lineage>
        <taxon>Bacteria</taxon>
        <taxon>Candidatus Saccharimonadota</taxon>
        <taxon>Candidatus Nanosyncoccalia</taxon>
        <taxon>Candidatus Nanosyncoccales</taxon>
        <taxon>Candidatus Nanosyncoccaceae</taxon>
        <taxon>Candidatus Nanosyncoccus</taxon>
    </lineage>
</organism>
<dbReference type="Pfam" id="PF01083">
    <property type="entry name" value="Cutinase"/>
    <property type="match status" value="1"/>
</dbReference>
<evidence type="ECO:0000256" key="1">
    <source>
        <dbReference type="ARBA" id="ARBA00004613"/>
    </source>
</evidence>
<feature type="domain" description="VWFA" evidence="7">
    <location>
        <begin position="295"/>
        <end position="473"/>
    </location>
</feature>
<dbReference type="PANTHER" id="PTHR33630:SF9">
    <property type="entry name" value="CUTINASE 4"/>
    <property type="match status" value="1"/>
</dbReference>
<dbReference type="InterPro" id="IPR036465">
    <property type="entry name" value="vWFA_dom_sf"/>
</dbReference>
<dbReference type="Pfam" id="PF25106">
    <property type="entry name" value="VWA_4"/>
    <property type="match status" value="1"/>
</dbReference>
<dbReference type="SUPFAM" id="SSF53300">
    <property type="entry name" value="vWA-like"/>
    <property type="match status" value="1"/>
</dbReference>
<evidence type="ECO:0000256" key="4">
    <source>
        <dbReference type="ARBA" id="ARBA00022729"/>
    </source>
</evidence>
<dbReference type="SUPFAM" id="SSF53474">
    <property type="entry name" value="alpha/beta-Hydrolases"/>
    <property type="match status" value="1"/>
</dbReference>
<dbReference type="PANTHER" id="PTHR33630">
    <property type="entry name" value="CUTINASE RV1984C-RELATED-RELATED"/>
    <property type="match status" value="1"/>
</dbReference>
<evidence type="ECO:0000256" key="2">
    <source>
        <dbReference type="ARBA" id="ARBA00007534"/>
    </source>
</evidence>
<dbReference type="EMBL" id="PRLM01000006">
    <property type="protein sequence ID" value="RYC74467.1"/>
    <property type="molecule type" value="Genomic_DNA"/>
</dbReference>
<comment type="subcellular location">
    <subcellularLocation>
        <location evidence="1">Secreted</location>
    </subcellularLocation>
</comment>
<evidence type="ECO:0000256" key="6">
    <source>
        <dbReference type="ARBA" id="ARBA00023157"/>
    </source>
</evidence>
<dbReference type="Gene3D" id="3.40.50.1820">
    <property type="entry name" value="alpha/beta hydrolase"/>
    <property type="match status" value="1"/>
</dbReference>
<evidence type="ECO:0000313" key="9">
    <source>
        <dbReference type="Proteomes" id="UP001191019"/>
    </source>
</evidence>
<evidence type="ECO:0000256" key="5">
    <source>
        <dbReference type="ARBA" id="ARBA00022801"/>
    </source>
</evidence>
<evidence type="ECO:0000256" key="3">
    <source>
        <dbReference type="ARBA" id="ARBA00022525"/>
    </source>
</evidence>
<dbReference type="InterPro" id="IPR056861">
    <property type="entry name" value="HMCN1-like_VWA"/>
</dbReference>
<evidence type="ECO:0000313" key="8">
    <source>
        <dbReference type="EMBL" id="RYC74467.1"/>
    </source>
</evidence>
<proteinExistence type="inferred from homology"/>
<dbReference type="InterPro" id="IPR000675">
    <property type="entry name" value="Cutinase/axe"/>
</dbReference>
<keyword evidence="3" id="KW-0964">Secreted</keyword>
<comment type="similarity">
    <text evidence="2">Belongs to the cutinase family.</text>
</comment>